<feature type="compositionally biased region" description="Basic and acidic residues" evidence="1">
    <location>
        <begin position="43"/>
        <end position="56"/>
    </location>
</feature>
<dbReference type="VEuPathDB" id="FungiDB:AeMF1_021699"/>
<accession>A0A6G0WIH4</accession>
<dbReference type="AlphaFoldDB" id="A0A6G0WIH4"/>
<sequence length="449" mass="50963">MKPKKKKQPHAVELRRLAALYNLGNHASFPSTVKPGKGGKSRPAKENEYEAKESPEAHTANKWKLGHNNSTSSFKLSASGIDGLLEPSDGARQVLAMHASPCLEFEKLLLAYPPPSVTSVSKTLAKPAQNWTKPYKSQPTTSQYNTDMPGAWEQERIDSCTKPPWNPPGSVQTNDKSPPKTQRKEKHQAKEYTIPNQTVERMVRQAQKAERGYMAVKTKNEKEKNPAQTYALPIAASPAARSYRLGLEPLPSSNGQEIKKPRPKSAIHLSTAIKVAGAKMRPKTAKMTFLRSATVCYMDTPETNTVEEYASKLQAERERRKNISTRKHALHRIARYESIRERSVEYMFNFLRNQALDNVPRHLHTKYEELDMDEYMRLVETNDDENPFWHADDPSHTYDSAWDGCVLGLLWVDRLQFSKAMQCLKMSLTDVNLLFSAFDFHVDHRVEVS</sequence>
<feature type="region of interest" description="Disordered" evidence="1">
    <location>
        <begin position="158"/>
        <end position="189"/>
    </location>
</feature>
<dbReference type="Proteomes" id="UP000481153">
    <property type="component" value="Unassembled WGS sequence"/>
</dbReference>
<feature type="region of interest" description="Disordered" evidence="1">
    <location>
        <begin position="26"/>
        <end position="74"/>
    </location>
</feature>
<dbReference type="EMBL" id="VJMJ01000203">
    <property type="protein sequence ID" value="KAF0726990.1"/>
    <property type="molecule type" value="Genomic_DNA"/>
</dbReference>
<keyword evidence="3" id="KW-1185">Reference proteome</keyword>
<comment type="caution">
    <text evidence="2">The sequence shown here is derived from an EMBL/GenBank/DDBJ whole genome shotgun (WGS) entry which is preliminary data.</text>
</comment>
<evidence type="ECO:0000313" key="2">
    <source>
        <dbReference type="EMBL" id="KAF0726990.1"/>
    </source>
</evidence>
<gene>
    <name evidence="2" type="ORF">Ae201684_014855</name>
</gene>
<evidence type="ECO:0000256" key="1">
    <source>
        <dbReference type="SAM" id="MobiDB-lite"/>
    </source>
</evidence>
<name>A0A6G0WIH4_9STRA</name>
<proteinExistence type="predicted"/>
<reference evidence="2 3" key="1">
    <citation type="submission" date="2019-07" db="EMBL/GenBank/DDBJ databases">
        <title>Genomics analysis of Aphanomyces spp. identifies a new class of oomycete effector associated with host adaptation.</title>
        <authorList>
            <person name="Gaulin E."/>
        </authorList>
    </citation>
    <scope>NUCLEOTIDE SEQUENCE [LARGE SCALE GENOMIC DNA]</scope>
    <source>
        <strain evidence="2 3">ATCC 201684</strain>
    </source>
</reference>
<protein>
    <submittedName>
        <fullName evidence="2">Uncharacterized protein</fullName>
    </submittedName>
</protein>
<evidence type="ECO:0000313" key="3">
    <source>
        <dbReference type="Proteomes" id="UP000481153"/>
    </source>
</evidence>
<feature type="compositionally biased region" description="Polar residues" evidence="1">
    <location>
        <begin position="169"/>
        <end position="180"/>
    </location>
</feature>
<organism evidence="2 3">
    <name type="scientific">Aphanomyces euteiches</name>
    <dbReference type="NCBI Taxonomy" id="100861"/>
    <lineage>
        <taxon>Eukaryota</taxon>
        <taxon>Sar</taxon>
        <taxon>Stramenopiles</taxon>
        <taxon>Oomycota</taxon>
        <taxon>Saprolegniomycetes</taxon>
        <taxon>Saprolegniales</taxon>
        <taxon>Verrucalvaceae</taxon>
        <taxon>Aphanomyces</taxon>
    </lineage>
</organism>